<evidence type="ECO:0000259" key="1">
    <source>
        <dbReference type="Pfam" id="PF13737"/>
    </source>
</evidence>
<organism evidence="2 3">
    <name type="scientific">Rhizobium rhizogenes (strain K84 / ATCC BAA-868)</name>
    <name type="common">Agrobacterium radiobacter</name>
    <dbReference type="NCBI Taxonomy" id="311403"/>
    <lineage>
        <taxon>Bacteria</taxon>
        <taxon>Pseudomonadati</taxon>
        <taxon>Pseudomonadota</taxon>
        <taxon>Alphaproteobacteria</taxon>
        <taxon>Hyphomicrobiales</taxon>
        <taxon>Rhizobiaceae</taxon>
        <taxon>Rhizobium/Agrobacterium group</taxon>
        <taxon>Rhizobium</taxon>
    </lineage>
</organism>
<geneLocation type="plasmid" evidence="2 3">
    <name>pAtK84c</name>
</geneLocation>
<gene>
    <name evidence="2" type="ordered locus">Arad_12399</name>
</gene>
<dbReference type="HOGENOM" id="CLU_062982_1_0_5"/>
<dbReference type="Proteomes" id="UP000001600">
    <property type="component" value="Plasmid pAtK84c"/>
</dbReference>
<dbReference type="InterPro" id="IPR053520">
    <property type="entry name" value="Transposase_Tn903"/>
</dbReference>
<evidence type="ECO:0000313" key="3">
    <source>
        <dbReference type="Proteomes" id="UP000001600"/>
    </source>
</evidence>
<dbReference type="Pfam" id="PF13737">
    <property type="entry name" value="DDE_Tnp_1_5"/>
    <property type="match status" value="1"/>
</dbReference>
<name>B9JQF7_RHIR8</name>
<proteinExistence type="predicted"/>
<dbReference type="PANTHER" id="PTHR34631:SF3">
    <property type="entry name" value="ISSOD12 TRANSPOSASE TNPA_ISSOD12"/>
    <property type="match status" value="1"/>
</dbReference>
<dbReference type="AlphaFoldDB" id="B9JQF7"/>
<feature type="domain" description="Transposase DDE" evidence="1">
    <location>
        <begin position="32"/>
        <end position="144"/>
    </location>
</feature>
<protein>
    <submittedName>
        <fullName evidence="2">Transposase, IS4</fullName>
    </submittedName>
</protein>
<dbReference type="InterPro" id="IPR025668">
    <property type="entry name" value="Tnp_DDE_dom"/>
</dbReference>
<dbReference type="InterPro" id="IPR053172">
    <property type="entry name" value="Tn903_transposase"/>
</dbReference>
<evidence type="ECO:0000313" key="2">
    <source>
        <dbReference type="EMBL" id="ACM31376.1"/>
    </source>
</evidence>
<dbReference type="EMBL" id="CP000631">
    <property type="protein sequence ID" value="ACM31376.1"/>
    <property type="molecule type" value="Genomic_DNA"/>
</dbReference>
<dbReference type="KEGG" id="ara:Arad_12399"/>
<dbReference type="PANTHER" id="PTHR34631">
    <property type="match status" value="1"/>
</dbReference>
<accession>B9JQF7</accession>
<reference evidence="2 3" key="1">
    <citation type="journal article" date="2009" name="J. Bacteriol.">
        <title>Genome sequences of three Agrobacterium biovars help elucidate the evolution of multichromosome genomes in bacteria.</title>
        <authorList>
            <person name="Slater S.C."/>
            <person name="Goldman B.S."/>
            <person name="Goodner B."/>
            <person name="Setubal J.C."/>
            <person name="Farrand S.K."/>
            <person name="Nester E.W."/>
            <person name="Burr T.J."/>
            <person name="Banta L."/>
            <person name="Dickerman A.W."/>
            <person name="Paulsen I."/>
            <person name="Otten L."/>
            <person name="Suen G."/>
            <person name="Welch R."/>
            <person name="Almeida N.F."/>
            <person name="Arnold F."/>
            <person name="Burton O.T."/>
            <person name="Du Z."/>
            <person name="Ewing A."/>
            <person name="Godsy E."/>
            <person name="Heisel S."/>
            <person name="Houmiel K.L."/>
            <person name="Jhaveri J."/>
            <person name="Lu J."/>
            <person name="Miller N.M."/>
            <person name="Norton S."/>
            <person name="Chen Q."/>
            <person name="Phoolcharoen W."/>
            <person name="Ohlin V."/>
            <person name="Ondrusek D."/>
            <person name="Pride N."/>
            <person name="Stricklin S.L."/>
            <person name="Sun J."/>
            <person name="Wheeler C."/>
            <person name="Wilson L."/>
            <person name="Zhu H."/>
            <person name="Wood D.W."/>
        </authorList>
    </citation>
    <scope>NUCLEOTIDE SEQUENCE [LARGE SCALE GENOMIC DNA]</scope>
    <source>
        <strain evidence="3">K84 / ATCC BAA-868</strain>
        <plasmid evidence="2 3">pAtK84c</plasmid>
    </source>
</reference>
<dbReference type="NCBIfam" id="NF033579">
    <property type="entry name" value="transpos_IS5_2"/>
    <property type="match status" value="1"/>
</dbReference>
<keyword evidence="2" id="KW-0614">Plasmid</keyword>
<sequence length="289" mass="31951">MPFKHNAVRRHHISKVKFKVPNWAEYEAGLRRRGSLTLWMTQDAVSAWQAAKRTTRGGQPRYSDLAIETTLMPGIVFGLHLRQTEGLLASVLQLMGLDLAVPDHTTLSRRANKQRWPRSRESRSAHIKGPVHVFIDSTGLKIYGAGQWLEQKHGAKSRRGWRKLHLALDADSGDIIAHVMTDQDTSDASQVEPLLDQIDAPIRQFTADGAHDGSPTYDGVARHSAHAAVVIPPRANAVERPGADPSSQRDRHIAAININGRMKWQAATGYGKRALASTAIGRYKSIIGH</sequence>